<dbReference type="GO" id="GO:0030313">
    <property type="term" value="C:cell envelope"/>
    <property type="evidence" value="ECO:0007669"/>
    <property type="project" value="UniProtKB-SubCell"/>
</dbReference>
<sequence>MNAIWKPTQLQQKRRRRNRQILWMAITLVFIFGLFLLSPDSPSPNRVTTDEPLQADTPPTAEQTPAATTPPLVSDHIVQRTIEPGDNLSAIFDSVKIHQSILLQILAADESLLALDILRPGNTLTFSRDKETRELVKMELYIHPAHQVIYHRVDENSFDYNEIVLPGTWEQQLLSGEIEGSFYQSALSIGLSEQETGNITDLFKNKVNFSRDIRAGDHFQVVRNLQLIDGKLTGQSHIEAVRIFSRNQHYTAFLYEDGNYYDDRGESLGRAFQRYPFKGHHRVSSNFNLARRHPITKRISPHKGVDFAMPVGTPIYSTGDGVVTRVKNHRYAGKYVEIQHDGRYLTRYLHLSRITVKRGQKVQRGERIALSGNTGRSTGPHLHYELHVKGKAVNPLKAKIPMAASIPKEKFQEFQQKAAELISLMEQPRFDLVGI</sequence>
<dbReference type="SUPFAM" id="SSF51261">
    <property type="entry name" value="Duplicated hybrid motif"/>
    <property type="match status" value="1"/>
</dbReference>
<evidence type="ECO:0000256" key="5">
    <source>
        <dbReference type="ARBA" id="ARBA00022801"/>
    </source>
</evidence>
<evidence type="ECO:0000313" key="12">
    <source>
        <dbReference type="EMBL" id="SDZ74299.1"/>
    </source>
</evidence>
<dbReference type="PANTHER" id="PTHR21666:SF292">
    <property type="entry name" value="MUREIN DD-ENDOPEPTIDASE MEPM"/>
    <property type="match status" value="1"/>
</dbReference>
<keyword evidence="5 12" id="KW-0378">Hydrolase</keyword>
<comment type="subcellular location">
    <subcellularLocation>
        <location evidence="2">Cell envelope</location>
    </subcellularLocation>
</comment>
<evidence type="ECO:0000313" key="13">
    <source>
        <dbReference type="Proteomes" id="UP000199409"/>
    </source>
</evidence>
<evidence type="ECO:0000259" key="11">
    <source>
        <dbReference type="Pfam" id="PF19425"/>
    </source>
</evidence>
<evidence type="ECO:0000256" key="3">
    <source>
        <dbReference type="ARBA" id="ARBA00022670"/>
    </source>
</evidence>
<protein>
    <submittedName>
        <fullName evidence="12">Murein DD-endopeptidase MepM and murein hydrolase activator NlpD, contain LysM domain</fullName>
    </submittedName>
</protein>
<comment type="cofactor">
    <cofactor evidence="1">
        <name>Zn(2+)</name>
        <dbReference type="ChEBI" id="CHEBI:29105"/>
    </cofactor>
</comment>
<name>A0A1H3VHR0_9BACT</name>
<dbReference type="GO" id="GO:0046872">
    <property type="term" value="F:metal ion binding"/>
    <property type="evidence" value="ECO:0007669"/>
    <property type="project" value="UniProtKB-KW"/>
</dbReference>
<dbReference type="RefSeq" id="WP_092343946.1">
    <property type="nucleotide sequence ID" value="NZ_FNQN01000001.1"/>
</dbReference>
<evidence type="ECO:0000259" key="10">
    <source>
        <dbReference type="Pfam" id="PF01551"/>
    </source>
</evidence>
<dbReference type="OrthoDB" id="9815245at2"/>
<evidence type="ECO:0000256" key="1">
    <source>
        <dbReference type="ARBA" id="ARBA00001947"/>
    </source>
</evidence>
<feature type="region of interest" description="Disordered" evidence="8">
    <location>
        <begin position="43"/>
        <end position="70"/>
    </location>
</feature>
<dbReference type="GO" id="GO:0006508">
    <property type="term" value="P:proteolysis"/>
    <property type="evidence" value="ECO:0007669"/>
    <property type="project" value="UniProtKB-KW"/>
</dbReference>
<evidence type="ECO:0000256" key="4">
    <source>
        <dbReference type="ARBA" id="ARBA00022723"/>
    </source>
</evidence>
<dbReference type="InterPro" id="IPR050570">
    <property type="entry name" value="Cell_wall_metabolism_enzyme"/>
</dbReference>
<dbReference type="InterPro" id="IPR045834">
    <property type="entry name" value="Csd3_N2"/>
</dbReference>
<dbReference type="Gene3D" id="2.70.70.10">
    <property type="entry name" value="Glucose Permease (Domain IIA)"/>
    <property type="match status" value="1"/>
</dbReference>
<dbReference type="InterPro" id="IPR011055">
    <property type="entry name" value="Dup_hybrid_motif"/>
</dbReference>
<dbReference type="GO" id="GO:0004222">
    <property type="term" value="F:metalloendopeptidase activity"/>
    <property type="evidence" value="ECO:0007669"/>
    <property type="project" value="TreeGrafter"/>
</dbReference>
<evidence type="ECO:0000256" key="8">
    <source>
        <dbReference type="SAM" id="MobiDB-lite"/>
    </source>
</evidence>
<dbReference type="CDD" id="cd12797">
    <property type="entry name" value="M23_peptidase"/>
    <property type="match status" value="1"/>
</dbReference>
<dbReference type="STRING" id="37625.SAMN05660420_00065"/>
<dbReference type="EMBL" id="FNQN01000001">
    <property type="protein sequence ID" value="SDZ74299.1"/>
    <property type="molecule type" value="Genomic_DNA"/>
</dbReference>
<feature type="compositionally biased region" description="Low complexity" evidence="8">
    <location>
        <begin position="55"/>
        <end position="70"/>
    </location>
</feature>
<keyword evidence="9" id="KW-1133">Transmembrane helix</keyword>
<dbReference type="Pfam" id="PF19425">
    <property type="entry name" value="Csd3_N2"/>
    <property type="match status" value="1"/>
</dbReference>
<feature type="domain" description="Csd3-like second N-terminal" evidence="11">
    <location>
        <begin position="167"/>
        <end position="288"/>
    </location>
</feature>
<evidence type="ECO:0000256" key="9">
    <source>
        <dbReference type="SAM" id="Phobius"/>
    </source>
</evidence>
<dbReference type="Pfam" id="PF01551">
    <property type="entry name" value="Peptidase_M23"/>
    <property type="match status" value="1"/>
</dbReference>
<dbReference type="FunFam" id="2.70.70.10:FF:000002">
    <property type="entry name" value="Murein DD-endopeptidase MepM"/>
    <property type="match status" value="1"/>
</dbReference>
<reference evidence="12 13" key="1">
    <citation type="submission" date="2016-10" db="EMBL/GenBank/DDBJ databases">
        <authorList>
            <person name="de Groot N.N."/>
        </authorList>
    </citation>
    <scope>NUCLEOTIDE SEQUENCE [LARGE SCALE GENOMIC DNA]</scope>
    <source>
        <strain evidence="12 13">DSM 7343</strain>
    </source>
</reference>
<keyword evidence="4" id="KW-0479">Metal-binding</keyword>
<dbReference type="Proteomes" id="UP000199409">
    <property type="component" value="Unassembled WGS sequence"/>
</dbReference>
<keyword evidence="6" id="KW-0862">Zinc</keyword>
<gene>
    <name evidence="12" type="ORF">SAMN05660420_00065</name>
</gene>
<keyword evidence="9" id="KW-0812">Transmembrane</keyword>
<evidence type="ECO:0000256" key="6">
    <source>
        <dbReference type="ARBA" id="ARBA00022833"/>
    </source>
</evidence>
<proteinExistence type="predicted"/>
<keyword evidence="3" id="KW-0645">Protease</keyword>
<evidence type="ECO:0000256" key="2">
    <source>
        <dbReference type="ARBA" id="ARBA00004196"/>
    </source>
</evidence>
<keyword evidence="7" id="KW-0482">Metalloprotease</keyword>
<organism evidence="12 13">
    <name type="scientific">Desulfuromusa kysingii</name>
    <dbReference type="NCBI Taxonomy" id="37625"/>
    <lineage>
        <taxon>Bacteria</taxon>
        <taxon>Pseudomonadati</taxon>
        <taxon>Thermodesulfobacteriota</taxon>
        <taxon>Desulfuromonadia</taxon>
        <taxon>Desulfuromonadales</taxon>
        <taxon>Geopsychrobacteraceae</taxon>
        <taxon>Desulfuromusa</taxon>
    </lineage>
</organism>
<dbReference type="Gene3D" id="3.10.450.350">
    <property type="match status" value="2"/>
</dbReference>
<dbReference type="InterPro" id="IPR016047">
    <property type="entry name" value="M23ase_b-sheet_dom"/>
</dbReference>
<keyword evidence="9" id="KW-0472">Membrane</keyword>
<evidence type="ECO:0000256" key="7">
    <source>
        <dbReference type="ARBA" id="ARBA00023049"/>
    </source>
</evidence>
<dbReference type="PANTHER" id="PTHR21666">
    <property type="entry name" value="PEPTIDASE-RELATED"/>
    <property type="match status" value="1"/>
</dbReference>
<feature type="transmembrane region" description="Helical" evidence="9">
    <location>
        <begin position="21"/>
        <end position="38"/>
    </location>
</feature>
<keyword evidence="13" id="KW-1185">Reference proteome</keyword>
<dbReference type="AlphaFoldDB" id="A0A1H3VHR0"/>
<accession>A0A1H3VHR0</accession>
<feature type="domain" description="M23ase beta-sheet core" evidence="10">
    <location>
        <begin position="301"/>
        <end position="395"/>
    </location>
</feature>